<dbReference type="Proteomes" id="UP000501316">
    <property type="component" value="Chromosome"/>
</dbReference>
<dbReference type="InterPro" id="IPR036237">
    <property type="entry name" value="Xyl_isomerase-like_sf"/>
</dbReference>
<dbReference type="Pfam" id="PF01261">
    <property type="entry name" value="AP_endonuc_2"/>
    <property type="match status" value="1"/>
</dbReference>
<dbReference type="KEGG" id="clf:GJQ69_04060"/>
<dbReference type="EMBL" id="CP046051">
    <property type="protein sequence ID" value="QKN24769.1"/>
    <property type="molecule type" value="Genomic_DNA"/>
</dbReference>
<organism evidence="2 4">
    <name type="scientific">Caproicibacterium lactatifermentans</name>
    <dbReference type="NCBI Taxonomy" id="2666138"/>
    <lineage>
        <taxon>Bacteria</taxon>
        <taxon>Bacillati</taxon>
        <taxon>Bacillota</taxon>
        <taxon>Clostridia</taxon>
        <taxon>Eubacteriales</taxon>
        <taxon>Oscillospiraceae</taxon>
        <taxon>Caproicibacterium</taxon>
    </lineage>
</organism>
<dbReference type="Proteomes" id="UP000509623">
    <property type="component" value="Chromosome"/>
</dbReference>
<reference evidence="3" key="3">
    <citation type="journal article" date="2022" name="Int. J. Syst. Evol. Microbiol.">
        <title>Caproicibacterium lactatifermentans sp. nov., isolated from pit clay used for the production of Chinese strong aroma-type liquor.</title>
        <authorList>
            <person name="Wang H."/>
            <person name="Gu Y."/>
            <person name="Zhao D."/>
            <person name="Qiao Z."/>
            <person name="Zheng J."/>
            <person name="Gao J."/>
            <person name="Ren C."/>
            <person name="Xu Y."/>
        </authorList>
    </citation>
    <scope>NUCLEOTIDE SEQUENCE</scope>
    <source>
        <strain evidence="3">JNU-WLY1368</strain>
    </source>
</reference>
<dbReference type="Gene3D" id="3.20.20.150">
    <property type="entry name" value="Divalent-metal-dependent TIM barrel enzymes"/>
    <property type="match status" value="1"/>
</dbReference>
<dbReference type="PANTHER" id="PTHR12110:SF41">
    <property type="entry name" value="INOSOSE DEHYDRATASE"/>
    <property type="match status" value="1"/>
</dbReference>
<dbReference type="AlphaFoldDB" id="A0A859DTE2"/>
<proteinExistence type="predicted"/>
<gene>
    <name evidence="2" type="ORF">GJQ69_04060</name>
    <name evidence="3" type="ORF">GKP14_00520</name>
</gene>
<name>A0A859DTE2_9FIRM</name>
<dbReference type="InterPro" id="IPR050312">
    <property type="entry name" value="IolE/XylAMocC-like"/>
</dbReference>
<evidence type="ECO:0000313" key="2">
    <source>
        <dbReference type="EMBL" id="QKN24769.1"/>
    </source>
</evidence>
<evidence type="ECO:0000259" key="1">
    <source>
        <dbReference type="Pfam" id="PF01261"/>
    </source>
</evidence>
<feature type="domain" description="Xylose isomerase-like TIM barrel" evidence="1">
    <location>
        <begin position="2"/>
        <end position="232"/>
    </location>
</feature>
<dbReference type="EMBL" id="CP046161">
    <property type="protein sequence ID" value="QKO31122.1"/>
    <property type="molecule type" value="Genomic_DNA"/>
</dbReference>
<dbReference type="SUPFAM" id="SSF51658">
    <property type="entry name" value="Xylose isomerase-like"/>
    <property type="match status" value="1"/>
</dbReference>
<sequence>MAALLEMGFRHFEFFFNTFSELQPAYVRRLSHMMQQYGATAKSVHPFTSGYESFLLFSGYERRFDDTLEFYKSYFEAANLLGADLLVLHGQRLERQSDMTQEAYFEHYHKLLETGRSFGVTVAQENVNRFRSSDPAFLTQMRQYLHDDCAFVLDIKQSVRAGYSPFQTCAAMGEQLVHVHINDNCPGRTCLLPGFGQMDYHRLLHQMARQNFQGDCMMEVYRSSFHRKEDLLQAKQTTEQLQKEYEQLTAVPCACSSEKTADTPAAGACSY</sequence>
<reference evidence="3" key="2">
    <citation type="journal article" date="2021" name="Appl. Environ. Microbiol.">
        <title>Adaptability of a Caproate-Producing Bacterium Contributes to Its Dominance in an Anaerobic Fermentation System.</title>
        <authorList>
            <person name="Wang H."/>
            <person name="Gu Y."/>
            <person name="Zhou W."/>
            <person name="Zhao D."/>
            <person name="Qiao Z."/>
            <person name="Zheng J."/>
            <person name="Gao J."/>
            <person name="Chen X."/>
            <person name="Ren C."/>
            <person name="Xu Y."/>
        </authorList>
    </citation>
    <scope>NUCLEOTIDE SEQUENCE</scope>
    <source>
        <strain evidence="3">JNU-WLY1368</strain>
    </source>
</reference>
<dbReference type="InterPro" id="IPR013022">
    <property type="entry name" value="Xyl_isomerase-like_TIM-brl"/>
</dbReference>
<evidence type="ECO:0000313" key="4">
    <source>
        <dbReference type="Proteomes" id="UP000501316"/>
    </source>
</evidence>
<evidence type="ECO:0000313" key="3">
    <source>
        <dbReference type="EMBL" id="QKO31122.1"/>
    </source>
</evidence>
<evidence type="ECO:0000313" key="5">
    <source>
        <dbReference type="Proteomes" id="UP000509623"/>
    </source>
</evidence>
<keyword evidence="5" id="KW-1185">Reference proteome</keyword>
<reference evidence="4 5" key="1">
    <citation type="submission" date="2019-11" db="EMBL/GenBank/DDBJ databases">
        <authorList>
            <person name="Ren C."/>
            <person name="Wang H."/>
            <person name="Xu Y."/>
        </authorList>
    </citation>
    <scope>NUCLEOTIDE SEQUENCE [LARGE SCALE GENOMIC DNA]</scope>
    <source>
        <strain evidence="5">JNU-WLY1368</strain>
        <strain evidence="2 4">LBM 19010</strain>
    </source>
</reference>
<dbReference type="PANTHER" id="PTHR12110">
    <property type="entry name" value="HYDROXYPYRUVATE ISOMERASE"/>
    <property type="match status" value="1"/>
</dbReference>
<protein>
    <submittedName>
        <fullName evidence="2">TIM barrel protein</fullName>
    </submittedName>
</protein>
<accession>A0A859DTE2</accession>